<dbReference type="Proteomes" id="UP000197138">
    <property type="component" value="Unassembled WGS sequence"/>
</dbReference>
<dbReference type="AlphaFoldDB" id="A0A218WK98"/>
<evidence type="ECO:0000313" key="2">
    <source>
        <dbReference type="EMBL" id="OWM73225.1"/>
    </source>
</evidence>
<proteinExistence type="predicted"/>
<evidence type="ECO:0000256" key="1">
    <source>
        <dbReference type="SAM" id="SignalP"/>
    </source>
</evidence>
<feature type="chain" id="PRO_5012600772" evidence="1">
    <location>
        <begin position="21"/>
        <end position="72"/>
    </location>
</feature>
<dbReference type="EMBL" id="MTKT01003953">
    <property type="protein sequence ID" value="OWM73225.1"/>
    <property type="molecule type" value="Genomic_DNA"/>
</dbReference>
<accession>A0A218WK98</accession>
<comment type="caution">
    <text evidence="2">The sequence shown here is derived from an EMBL/GenBank/DDBJ whole genome shotgun (WGS) entry which is preliminary data.</text>
</comment>
<protein>
    <submittedName>
        <fullName evidence="2">Uncharacterized protein</fullName>
    </submittedName>
</protein>
<evidence type="ECO:0000313" key="3">
    <source>
        <dbReference type="Proteomes" id="UP000197138"/>
    </source>
</evidence>
<feature type="signal peptide" evidence="1">
    <location>
        <begin position="1"/>
        <end position="20"/>
    </location>
</feature>
<reference evidence="3" key="1">
    <citation type="journal article" date="2017" name="Plant J.">
        <title>The pomegranate (Punica granatum L.) genome and the genomics of punicalagin biosynthesis.</title>
        <authorList>
            <person name="Qin G."/>
            <person name="Xu C."/>
            <person name="Ming R."/>
            <person name="Tang H."/>
            <person name="Guyot R."/>
            <person name="Kramer E.M."/>
            <person name="Hu Y."/>
            <person name="Yi X."/>
            <person name="Qi Y."/>
            <person name="Xu X."/>
            <person name="Gao Z."/>
            <person name="Pan H."/>
            <person name="Jian J."/>
            <person name="Tian Y."/>
            <person name="Yue Z."/>
            <person name="Xu Y."/>
        </authorList>
    </citation>
    <scope>NUCLEOTIDE SEQUENCE [LARGE SCALE GENOMIC DNA]</scope>
    <source>
        <strain evidence="3">cv. Dabenzi</strain>
    </source>
</reference>
<keyword evidence="1" id="KW-0732">Signal</keyword>
<gene>
    <name evidence="2" type="ORF">CDL15_Pgr001339</name>
</gene>
<name>A0A218WK98_PUNGR</name>
<organism evidence="2 3">
    <name type="scientific">Punica granatum</name>
    <name type="common">Pomegranate</name>
    <dbReference type="NCBI Taxonomy" id="22663"/>
    <lineage>
        <taxon>Eukaryota</taxon>
        <taxon>Viridiplantae</taxon>
        <taxon>Streptophyta</taxon>
        <taxon>Embryophyta</taxon>
        <taxon>Tracheophyta</taxon>
        <taxon>Spermatophyta</taxon>
        <taxon>Magnoliopsida</taxon>
        <taxon>eudicotyledons</taxon>
        <taxon>Gunneridae</taxon>
        <taxon>Pentapetalae</taxon>
        <taxon>rosids</taxon>
        <taxon>malvids</taxon>
        <taxon>Myrtales</taxon>
        <taxon>Lythraceae</taxon>
        <taxon>Punica</taxon>
    </lineage>
</organism>
<sequence length="72" mass="7756">MANLSLPMLLLVLFVSKLKTAIPPVARSSVEGKAMVVVMRHQSLGGLLVFASIIASWCKRLQEFSLELGSDG</sequence>